<keyword evidence="2" id="KW-0812">Transmembrane</keyword>
<evidence type="ECO:0000313" key="5">
    <source>
        <dbReference type="Proteomes" id="UP001562357"/>
    </source>
</evidence>
<dbReference type="EMBL" id="BAAFGZ010000118">
    <property type="protein sequence ID" value="GAB0135253.1"/>
    <property type="molecule type" value="Genomic_DNA"/>
</dbReference>
<organism evidence="4 5">
    <name type="scientific">Epichloe bromicola</name>
    <dbReference type="NCBI Taxonomy" id="79588"/>
    <lineage>
        <taxon>Eukaryota</taxon>
        <taxon>Fungi</taxon>
        <taxon>Dikarya</taxon>
        <taxon>Ascomycota</taxon>
        <taxon>Pezizomycotina</taxon>
        <taxon>Sordariomycetes</taxon>
        <taxon>Hypocreomycetidae</taxon>
        <taxon>Hypocreales</taxon>
        <taxon>Clavicipitaceae</taxon>
        <taxon>Epichloe</taxon>
    </lineage>
</organism>
<keyword evidence="5" id="KW-1185">Reference proteome</keyword>
<keyword evidence="3" id="KW-0732">Signal</keyword>
<feature type="region of interest" description="Disordered" evidence="1">
    <location>
        <begin position="261"/>
        <end position="281"/>
    </location>
</feature>
<reference evidence="5" key="1">
    <citation type="submission" date="2024-06" db="EMBL/GenBank/DDBJ databases">
        <title>Draft Genome Sequences of Epichloe bromicola Strains Isolated from Elymus ciliaris.</title>
        <authorList>
            <consortium name="Epichloe bromicola genome sequencing consortium"/>
            <person name="Miura A."/>
            <person name="Imano S."/>
            <person name="Ashida A."/>
            <person name="Sato I."/>
            <person name="Chiba S."/>
            <person name="Tanaka A."/>
            <person name="Camagna M."/>
            <person name="Takemoto D."/>
        </authorList>
    </citation>
    <scope>NUCLEOTIDE SEQUENCE [LARGE SCALE GENOMIC DNA]</scope>
    <source>
        <strain evidence="5">DP</strain>
    </source>
</reference>
<evidence type="ECO:0000256" key="3">
    <source>
        <dbReference type="SAM" id="SignalP"/>
    </source>
</evidence>
<keyword evidence="2" id="KW-1133">Transmembrane helix</keyword>
<name>A0ABQ0CP87_9HYPO</name>
<gene>
    <name evidence="4" type="primary">g3598</name>
    <name evidence="4" type="ORF">EsDP_00003598</name>
</gene>
<sequence length="320" mass="32320">MGRFLPILLSLIGTLHIIGVSGQSAAECIGRCTGKIRDQFKDLQCSDANAAPCFCKNPTFPRAVLECSQSCGATMDMVSGYLTSDFCKVQGLAKPSESAAASTLASLTPAVTSSAASTTSSTATSSTTTSSTTISSTTISSTTTSSTATAQTTPISSATSAPSSTSSHATTSSTVPGVSSSATAETTGSSTSSATSSSTSDTVAGATSSAASAAAAGSTSSGLSQAAIAGIGIGIGAAVIAVAGIVICMLLKGRKKKATRNPENMDISKPLPGSGRMYPNREDNYRARRDASFEKYGPDIEMTANRYEDMLPRTQPRTMV</sequence>
<proteinExistence type="predicted"/>
<accession>A0ABQ0CP87</accession>
<keyword evidence="2" id="KW-0472">Membrane</keyword>
<comment type="caution">
    <text evidence="4">The sequence shown here is derived from an EMBL/GenBank/DDBJ whole genome shotgun (WGS) entry which is preliminary data.</text>
</comment>
<evidence type="ECO:0008006" key="6">
    <source>
        <dbReference type="Google" id="ProtNLM"/>
    </source>
</evidence>
<feature type="chain" id="PRO_5046460084" description="Extracellular membrane protein CFEM domain-containing protein" evidence="3">
    <location>
        <begin position="23"/>
        <end position="320"/>
    </location>
</feature>
<feature type="transmembrane region" description="Helical" evidence="2">
    <location>
        <begin position="227"/>
        <end position="251"/>
    </location>
</feature>
<dbReference type="Proteomes" id="UP001562357">
    <property type="component" value="Unassembled WGS sequence"/>
</dbReference>
<evidence type="ECO:0000256" key="1">
    <source>
        <dbReference type="SAM" id="MobiDB-lite"/>
    </source>
</evidence>
<evidence type="ECO:0000256" key="2">
    <source>
        <dbReference type="SAM" id="Phobius"/>
    </source>
</evidence>
<dbReference type="PANTHER" id="PTHR16861">
    <property type="entry name" value="GLYCOPROTEIN 38"/>
    <property type="match status" value="1"/>
</dbReference>
<feature type="region of interest" description="Disordered" evidence="1">
    <location>
        <begin position="116"/>
        <end position="203"/>
    </location>
</feature>
<dbReference type="PANTHER" id="PTHR16861:SF4">
    <property type="entry name" value="SH3 DOMAIN PROTEIN (AFU_ORTHOLOGUE AFUA_1G13610)"/>
    <property type="match status" value="1"/>
</dbReference>
<protein>
    <recommendedName>
        <fullName evidence="6">Extracellular membrane protein CFEM domain-containing protein</fullName>
    </recommendedName>
</protein>
<feature type="signal peptide" evidence="3">
    <location>
        <begin position="1"/>
        <end position="22"/>
    </location>
</feature>
<evidence type="ECO:0000313" key="4">
    <source>
        <dbReference type="EMBL" id="GAB0135253.1"/>
    </source>
</evidence>